<evidence type="ECO:0000256" key="2">
    <source>
        <dbReference type="SAM" id="MobiDB-lite"/>
    </source>
</evidence>
<comment type="caution">
    <text evidence="4">The sequence shown here is derived from an EMBL/GenBank/DDBJ whole genome shotgun (WGS) entry which is preliminary data.</text>
</comment>
<sequence>MPISLNDSYQNNKTELFNMWLDSDFSWSACALAVERKHQESNVAKKGWKAIQGKELKQRYTPEKWEQVKNRRLEQGLYYKDDDFPDDDDETWYFVKEGEALTNKVEVTESMMLGARLDMNEDMRQAITNEENGLMKAGALPKVTVASASGNKALMEAIGEKVSAAPKRKPKPKEEEKTEPVTPLTWVAKGKTSLPDVLKAAADCRTSSLKLAGMEYAKELSDNLLKQAEELEKHYKLLSKHVHDGAEKEVKLVLATTGARLAAVEQAQAWHSSLTCLFVPNCCLPPPPHQNYSERLFSFIVSHGFRRGCAHTANC</sequence>
<dbReference type="EMBL" id="CAXAMN010001739">
    <property type="protein sequence ID" value="CAK8996007.1"/>
    <property type="molecule type" value="Genomic_DNA"/>
</dbReference>
<feature type="region of interest" description="Disordered" evidence="2">
    <location>
        <begin position="161"/>
        <end position="181"/>
    </location>
</feature>
<proteinExistence type="predicted"/>
<name>A0ABP0I365_9DINO</name>
<gene>
    <name evidence="3" type="ORF">CCMP2556_LOCUS3965</name>
    <name evidence="4" type="ORF">CCMP2556_LOCUS4277</name>
</gene>
<keyword evidence="5" id="KW-1185">Reference proteome</keyword>
<evidence type="ECO:0000256" key="1">
    <source>
        <dbReference type="SAM" id="Coils"/>
    </source>
</evidence>
<evidence type="ECO:0000313" key="5">
    <source>
        <dbReference type="Proteomes" id="UP001642484"/>
    </source>
</evidence>
<evidence type="ECO:0000313" key="4">
    <source>
        <dbReference type="EMBL" id="CAK8996007.1"/>
    </source>
</evidence>
<dbReference type="EMBL" id="CAXAMN010001584">
    <property type="protein sequence ID" value="CAK8995257.1"/>
    <property type="molecule type" value="Genomic_DNA"/>
</dbReference>
<dbReference type="Proteomes" id="UP001642484">
    <property type="component" value="Unassembled WGS sequence"/>
</dbReference>
<protein>
    <submittedName>
        <fullName evidence="4">Uncharacterized protein</fullName>
    </submittedName>
</protein>
<feature type="coiled-coil region" evidence="1">
    <location>
        <begin position="214"/>
        <end position="241"/>
    </location>
</feature>
<reference evidence="4 5" key="1">
    <citation type="submission" date="2024-02" db="EMBL/GenBank/DDBJ databases">
        <authorList>
            <person name="Chen Y."/>
            <person name="Shah S."/>
            <person name="Dougan E. K."/>
            <person name="Thang M."/>
            <person name="Chan C."/>
        </authorList>
    </citation>
    <scope>NUCLEOTIDE SEQUENCE [LARGE SCALE GENOMIC DNA]</scope>
</reference>
<evidence type="ECO:0000313" key="3">
    <source>
        <dbReference type="EMBL" id="CAK8995257.1"/>
    </source>
</evidence>
<keyword evidence="1" id="KW-0175">Coiled coil</keyword>
<organism evidence="4 5">
    <name type="scientific">Durusdinium trenchii</name>
    <dbReference type="NCBI Taxonomy" id="1381693"/>
    <lineage>
        <taxon>Eukaryota</taxon>
        <taxon>Sar</taxon>
        <taxon>Alveolata</taxon>
        <taxon>Dinophyceae</taxon>
        <taxon>Suessiales</taxon>
        <taxon>Symbiodiniaceae</taxon>
        <taxon>Durusdinium</taxon>
    </lineage>
</organism>
<accession>A0ABP0I365</accession>